<reference evidence="2" key="2">
    <citation type="submission" date="2022-01" db="EMBL/GenBank/DDBJ databases">
        <authorList>
            <person name="Yamashiro T."/>
            <person name="Shiraishi A."/>
            <person name="Satake H."/>
            <person name="Nakayama K."/>
        </authorList>
    </citation>
    <scope>NUCLEOTIDE SEQUENCE</scope>
</reference>
<organism evidence="2 3">
    <name type="scientific">Tanacetum coccineum</name>
    <dbReference type="NCBI Taxonomy" id="301880"/>
    <lineage>
        <taxon>Eukaryota</taxon>
        <taxon>Viridiplantae</taxon>
        <taxon>Streptophyta</taxon>
        <taxon>Embryophyta</taxon>
        <taxon>Tracheophyta</taxon>
        <taxon>Spermatophyta</taxon>
        <taxon>Magnoliopsida</taxon>
        <taxon>eudicotyledons</taxon>
        <taxon>Gunneridae</taxon>
        <taxon>Pentapetalae</taxon>
        <taxon>asterids</taxon>
        <taxon>campanulids</taxon>
        <taxon>Asterales</taxon>
        <taxon>Asteraceae</taxon>
        <taxon>Asteroideae</taxon>
        <taxon>Anthemideae</taxon>
        <taxon>Anthemidinae</taxon>
        <taxon>Tanacetum</taxon>
    </lineage>
</organism>
<accession>A0ABQ5GVF3</accession>
<gene>
    <name evidence="2" type="ORF">Tco_1045587</name>
</gene>
<comment type="caution">
    <text evidence="2">The sequence shown here is derived from an EMBL/GenBank/DDBJ whole genome shotgun (WGS) entry which is preliminary data.</text>
</comment>
<name>A0ABQ5GVF3_9ASTR</name>
<dbReference type="Proteomes" id="UP001151760">
    <property type="component" value="Unassembled WGS sequence"/>
</dbReference>
<feature type="region of interest" description="Disordered" evidence="1">
    <location>
        <begin position="80"/>
        <end position="105"/>
    </location>
</feature>
<evidence type="ECO:0000313" key="3">
    <source>
        <dbReference type="Proteomes" id="UP001151760"/>
    </source>
</evidence>
<proteinExistence type="predicted"/>
<reference evidence="2" key="1">
    <citation type="journal article" date="2022" name="Int. J. Mol. Sci.">
        <title>Draft Genome of Tanacetum Coccineum: Genomic Comparison of Closely Related Tanacetum-Family Plants.</title>
        <authorList>
            <person name="Yamashiro T."/>
            <person name="Shiraishi A."/>
            <person name="Nakayama K."/>
            <person name="Satake H."/>
        </authorList>
    </citation>
    <scope>NUCLEOTIDE SEQUENCE</scope>
</reference>
<dbReference type="EMBL" id="BQNB010018840">
    <property type="protein sequence ID" value="GJT78862.1"/>
    <property type="molecule type" value="Genomic_DNA"/>
</dbReference>
<sequence>MMVVSCSTVGRERLGNHLNDPLRMGSDIYHIDESIKGGEKQNALFQSGKQLSGILNMSGAIGLGGGDGIGNGDDGICGNGDDSGVSGDGGGVVKARCSRPLPRRN</sequence>
<keyword evidence="3" id="KW-1185">Reference proteome</keyword>
<protein>
    <submittedName>
        <fullName evidence="2">Uncharacterized protein</fullName>
    </submittedName>
</protein>
<evidence type="ECO:0000313" key="2">
    <source>
        <dbReference type="EMBL" id="GJT78862.1"/>
    </source>
</evidence>
<evidence type="ECO:0000256" key="1">
    <source>
        <dbReference type="SAM" id="MobiDB-lite"/>
    </source>
</evidence>